<proteinExistence type="predicted"/>
<reference evidence="3" key="1">
    <citation type="submission" date="2019-08" db="EMBL/GenBank/DDBJ databases">
        <authorList>
            <person name="Zheng X."/>
        </authorList>
    </citation>
    <scope>NUCLEOTIDE SEQUENCE [LARGE SCALE GENOMIC DNA]</scope>
    <source>
        <strain evidence="3">FJAT-25496</strain>
    </source>
</reference>
<keyword evidence="1" id="KW-0472">Membrane</keyword>
<gene>
    <name evidence="2" type="ORF">FSZ17_03940</name>
</gene>
<evidence type="ECO:0008006" key="4">
    <source>
        <dbReference type="Google" id="ProtNLM"/>
    </source>
</evidence>
<keyword evidence="3" id="KW-1185">Reference proteome</keyword>
<keyword evidence="1" id="KW-1133">Transmembrane helix</keyword>
<evidence type="ECO:0000313" key="2">
    <source>
        <dbReference type="EMBL" id="QED46487.1"/>
    </source>
</evidence>
<dbReference type="RefSeq" id="WP_057775771.1">
    <property type="nucleotide sequence ID" value="NZ_CP042593.1"/>
</dbReference>
<feature type="transmembrane region" description="Helical" evidence="1">
    <location>
        <begin position="91"/>
        <end position="111"/>
    </location>
</feature>
<accession>A0A5B8Z167</accession>
<evidence type="ECO:0000256" key="1">
    <source>
        <dbReference type="SAM" id="Phobius"/>
    </source>
</evidence>
<organism evidence="2 3">
    <name type="scientific">Cytobacillus dafuensis</name>
    <name type="common">Bacillus dafuensis</name>
    <dbReference type="NCBI Taxonomy" id="1742359"/>
    <lineage>
        <taxon>Bacteria</taxon>
        <taxon>Bacillati</taxon>
        <taxon>Bacillota</taxon>
        <taxon>Bacilli</taxon>
        <taxon>Bacillales</taxon>
        <taxon>Bacillaceae</taxon>
        <taxon>Cytobacillus</taxon>
    </lineage>
</organism>
<name>A0A5B8Z167_CYTDA</name>
<dbReference type="EMBL" id="CP042593">
    <property type="protein sequence ID" value="QED46487.1"/>
    <property type="molecule type" value="Genomic_DNA"/>
</dbReference>
<dbReference type="Proteomes" id="UP000321555">
    <property type="component" value="Chromosome"/>
</dbReference>
<dbReference type="KEGG" id="bda:FSZ17_03940"/>
<dbReference type="OrthoDB" id="1955013at2"/>
<protein>
    <recommendedName>
        <fullName evidence="4">Zf-HC2 domain-containing protein</fullName>
    </recommendedName>
</protein>
<dbReference type="AlphaFoldDB" id="A0A5B8Z167"/>
<dbReference type="STRING" id="1742359.GCA_001439625_04521"/>
<keyword evidence="1" id="KW-0812">Transmembrane</keyword>
<evidence type="ECO:0000313" key="3">
    <source>
        <dbReference type="Proteomes" id="UP000321555"/>
    </source>
</evidence>
<sequence length="157" mass="18205">MKHYSKEEWLKYVKNELNKDVREGFENHLYGCDQCLDLYLQAVAEEESHLPIILNEADFTDSIMASIAEYKNNHIERPQVRKKSKSFYQSALFHYSIAAAMTILLMTTGVFQSITKYAENVQSPSFKEKETSMTEGIVNKTFAWMDSLETKNKKEGK</sequence>